<dbReference type="Proteomes" id="UP000434101">
    <property type="component" value="Unassembled WGS sequence"/>
</dbReference>
<dbReference type="InterPro" id="IPR027598">
    <property type="entry name" value="Amphi-Trp_dom"/>
</dbReference>
<feature type="domain" description="Amphi-Trp" evidence="1">
    <location>
        <begin position="5"/>
        <end position="81"/>
    </location>
</feature>
<reference evidence="2 3" key="1">
    <citation type="submission" date="2020-01" db="EMBL/GenBank/DDBJ databases">
        <title>Natronorubrum sp. JWXQ-INN 674 isolated from Inner Mongolia Autonomous Region of China.</title>
        <authorList>
            <person name="Xue Q."/>
        </authorList>
    </citation>
    <scope>NUCLEOTIDE SEQUENCE [LARGE SCALE GENOMIC DNA]</scope>
    <source>
        <strain evidence="2 3">JWXQ-INN-674</strain>
    </source>
</reference>
<dbReference type="RefSeq" id="WP_160067514.1">
    <property type="nucleotide sequence ID" value="NZ_WUYX01000070.1"/>
</dbReference>
<dbReference type="AlphaFoldDB" id="A0A6B0VS04"/>
<evidence type="ECO:0000259" key="1">
    <source>
        <dbReference type="Pfam" id="PF20068"/>
    </source>
</evidence>
<dbReference type="Pfam" id="PF20068">
    <property type="entry name" value="Amphi-Trp"/>
    <property type="match status" value="1"/>
</dbReference>
<gene>
    <name evidence="2" type="ORF">GS429_20055</name>
</gene>
<proteinExistence type="predicted"/>
<evidence type="ECO:0000313" key="2">
    <source>
        <dbReference type="EMBL" id="MXV64318.1"/>
    </source>
</evidence>
<name>A0A6B0VS04_9EURY</name>
<dbReference type="EMBL" id="WUYX01000070">
    <property type="protein sequence ID" value="MXV64318.1"/>
    <property type="molecule type" value="Genomic_DNA"/>
</dbReference>
<sequence>MGETTKNEDTVSREEAADLVQELAQELRSGGTAEIRVGNKMLTLSPSPELDYGIEVQERSPMLGGPREEITVTLEWEVEEGPETG</sequence>
<keyword evidence="3" id="KW-1185">Reference proteome</keyword>
<comment type="caution">
    <text evidence="2">The sequence shown here is derived from an EMBL/GenBank/DDBJ whole genome shotgun (WGS) entry which is preliminary data.</text>
</comment>
<dbReference type="OrthoDB" id="282103at2157"/>
<organism evidence="2 3">
    <name type="scientific">Natronorubrum halalkaliphilum</name>
    <dbReference type="NCBI Taxonomy" id="2691917"/>
    <lineage>
        <taxon>Archaea</taxon>
        <taxon>Methanobacteriati</taxon>
        <taxon>Methanobacteriota</taxon>
        <taxon>Stenosarchaea group</taxon>
        <taxon>Halobacteria</taxon>
        <taxon>Halobacteriales</taxon>
        <taxon>Natrialbaceae</taxon>
        <taxon>Natronorubrum</taxon>
    </lineage>
</organism>
<evidence type="ECO:0000313" key="3">
    <source>
        <dbReference type="Proteomes" id="UP000434101"/>
    </source>
</evidence>
<accession>A0A6B0VS04</accession>
<dbReference type="NCBIfam" id="TIGR04354">
    <property type="entry name" value="amphi-Trp"/>
    <property type="match status" value="1"/>
</dbReference>
<protein>
    <submittedName>
        <fullName evidence="2">Amphi-Trp domain-containing protein</fullName>
    </submittedName>
</protein>